<gene>
    <name evidence="1" type="ORF">ACFMB1_08360</name>
</gene>
<dbReference type="Proteomes" id="UP001596116">
    <property type="component" value="Unassembled WGS sequence"/>
</dbReference>
<sequence length="104" mass="10544">MTDLRKEQLVLLRFEKQIAGLAATLAAGAVAAKGLDGKLHASEGAEAFASIQTALVNLAEVTTNAHDAMNAKAMEAGADLFQAAGGGLPKFEPLGAVRSILGLG</sequence>
<protein>
    <submittedName>
        <fullName evidence="1">Uncharacterized protein</fullName>
    </submittedName>
</protein>
<name>A0ABW1KTU2_9PROT</name>
<evidence type="ECO:0000313" key="2">
    <source>
        <dbReference type="Proteomes" id="UP001596116"/>
    </source>
</evidence>
<accession>A0ABW1KTU2</accession>
<reference evidence="1 2" key="1">
    <citation type="submission" date="2024-09" db="EMBL/GenBank/DDBJ databases">
        <authorList>
            <person name="Zhang Z.-H."/>
        </authorList>
    </citation>
    <scope>NUCLEOTIDE SEQUENCE [LARGE SCALE GENOMIC DNA]</scope>
    <source>
        <strain evidence="1 2">HHTR114</strain>
    </source>
</reference>
<dbReference type="RefSeq" id="WP_379879090.1">
    <property type="nucleotide sequence ID" value="NZ_JBHPON010000001.1"/>
</dbReference>
<comment type="caution">
    <text evidence="1">The sequence shown here is derived from an EMBL/GenBank/DDBJ whole genome shotgun (WGS) entry which is preliminary data.</text>
</comment>
<evidence type="ECO:0000313" key="1">
    <source>
        <dbReference type="EMBL" id="MFC6035551.1"/>
    </source>
</evidence>
<proteinExistence type="predicted"/>
<organism evidence="1 2">
    <name type="scientific">Hyphococcus aureus</name>
    <dbReference type="NCBI Taxonomy" id="2666033"/>
    <lineage>
        <taxon>Bacteria</taxon>
        <taxon>Pseudomonadati</taxon>
        <taxon>Pseudomonadota</taxon>
        <taxon>Alphaproteobacteria</taxon>
        <taxon>Parvularculales</taxon>
        <taxon>Parvularculaceae</taxon>
        <taxon>Hyphococcus</taxon>
    </lineage>
</organism>
<keyword evidence="2" id="KW-1185">Reference proteome</keyword>
<dbReference type="EMBL" id="JBHPON010000001">
    <property type="protein sequence ID" value="MFC6035551.1"/>
    <property type="molecule type" value="Genomic_DNA"/>
</dbReference>